<feature type="transmembrane region" description="Helical" evidence="6">
    <location>
        <begin position="150"/>
        <end position="168"/>
    </location>
</feature>
<dbReference type="GO" id="GO:0005886">
    <property type="term" value="C:plasma membrane"/>
    <property type="evidence" value="ECO:0007669"/>
    <property type="project" value="UniProtKB-SubCell"/>
</dbReference>
<dbReference type="PANTHER" id="PTHR30250">
    <property type="entry name" value="PST FAMILY PREDICTED COLANIC ACID TRANSPORTER"/>
    <property type="match status" value="1"/>
</dbReference>
<evidence type="ECO:0000256" key="1">
    <source>
        <dbReference type="ARBA" id="ARBA00004651"/>
    </source>
</evidence>
<comment type="subcellular location">
    <subcellularLocation>
        <location evidence="1">Cell membrane</location>
        <topology evidence="1">Multi-pass membrane protein</topology>
    </subcellularLocation>
</comment>
<gene>
    <name evidence="8" type="ORF">HF857_04715</name>
    <name evidence="7" type="ORF">P7H47_09880</name>
</gene>
<feature type="transmembrane region" description="Helical" evidence="6">
    <location>
        <begin position="12"/>
        <end position="31"/>
    </location>
</feature>
<evidence type="ECO:0000256" key="3">
    <source>
        <dbReference type="ARBA" id="ARBA00022692"/>
    </source>
</evidence>
<feature type="transmembrane region" description="Helical" evidence="6">
    <location>
        <begin position="323"/>
        <end position="344"/>
    </location>
</feature>
<evidence type="ECO:0000256" key="4">
    <source>
        <dbReference type="ARBA" id="ARBA00022989"/>
    </source>
</evidence>
<dbReference type="AlphaFoldDB" id="A0A7X9RKT8"/>
<evidence type="ECO:0000313" key="7">
    <source>
        <dbReference type="EMBL" id="MDT2797545.1"/>
    </source>
</evidence>
<evidence type="ECO:0000313" key="9">
    <source>
        <dbReference type="Proteomes" id="UP000588071"/>
    </source>
</evidence>
<feature type="transmembrane region" description="Helical" evidence="6">
    <location>
        <begin position="356"/>
        <end position="376"/>
    </location>
</feature>
<dbReference type="Proteomes" id="UP001255696">
    <property type="component" value="Unassembled WGS sequence"/>
</dbReference>
<evidence type="ECO:0000256" key="6">
    <source>
        <dbReference type="SAM" id="Phobius"/>
    </source>
</evidence>
<feature type="transmembrane region" description="Helical" evidence="6">
    <location>
        <begin position="297"/>
        <end position="317"/>
    </location>
</feature>
<feature type="transmembrane region" description="Helical" evidence="6">
    <location>
        <begin position="174"/>
        <end position="191"/>
    </location>
</feature>
<organism evidence="8 9">
    <name type="scientific">Enterococcus cecorum</name>
    <dbReference type="NCBI Taxonomy" id="44008"/>
    <lineage>
        <taxon>Bacteria</taxon>
        <taxon>Bacillati</taxon>
        <taxon>Bacillota</taxon>
        <taxon>Bacilli</taxon>
        <taxon>Lactobacillales</taxon>
        <taxon>Enterococcaceae</taxon>
        <taxon>Enterococcus</taxon>
    </lineage>
</organism>
<feature type="transmembrane region" description="Helical" evidence="6">
    <location>
        <begin position="87"/>
        <end position="108"/>
    </location>
</feature>
<dbReference type="RefSeq" id="WP_168930698.1">
    <property type="nucleotide sequence ID" value="NZ_JABAFV010000005.1"/>
</dbReference>
<accession>A0A7X9RKT8</accession>
<reference evidence="7" key="2">
    <citation type="submission" date="2023-03" db="EMBL/GenBank/DDBJ databases">
        <authorList>
            <person name="Shen W."/>
            <person name="Cai J."/>
        </authorList>
    </citation>
    <scope>NUCLEOTIDE SEQUENCE</scope>
    <source>
        <strain evidence="7">B245-2</strain>
    </source>
</reference>
<dbReference type="EMBL" id="JARQBI010000029">
    <property type="protein sequence ID" value="MDT2797545.1"/>
    <property type="molecule type" value="Genomic_DNA"/>
</dbReference>
<feature type="transmembrane region" description="Helical" evidence="6">
    <location>
        <begin position="382"/>
        <end position="404"/>
    </location>
</feature>
<dbReference type="Proteomes" id="UP000588071">
    <property type="component" value="Unassembled WGS sequence"/>
</dbReference>
<dbReference type="EMBL" id="JABAFV010000005">
    <property type="protein sequence ID" value="NME49558.1"/>
    <property type="molecule type" value="Genomic_DNA"/>
</dbReference>
<proteinExistence type="predicted"/>
<evidence type="ECO:0000256" key="2">
    <source>
        <dbReference type="ARBA" id="ARBA00022475"/>
    </source>
</evidence>
<sequence>MNIRKTIQNMFYAFFAQGLSLFMSVLMLAIVPKVLGIVEFSYWQLFLFYCSFVGFFHLGFNDGVYLQIGGKDYSEINKELIGNQIRISFAIQTIIVLLIWMFLFFFINDGNREFILFTTGIYLLVYNLSGCIGLIFQAVNQTKVFSISTIIDKTLFLIFVCCILFLRIDNYKVLIVSYLVVRVLVLIYCIYKGKELIFVNNILDKAVVRDFLTNIIVGSKLMIANISSILVLGIGRQVIDSVWGLKAFGKFSFSISISSFFLLFISQISMVLFPALRASKTSTIKNFYIYMTQILDIILPVVYLAYFPLGIILNIWLPQYSESYTYLSLILPLCVFDGKMQLMCNTYFKVLRRENFLLFINIFSMIVSLLLSLISAFFIHNIYFVVIAMLISIAIRSVISEIYLARVMKYSISNSLILEVMFAVLFVSGNLWLNRSLSFFVIFCAYVLLLIINKKNIIEILRLLNRKVKNISN</sequence>
<dbReference type="SMR" id="A0A7X9RKT8"/>
<keyword evidence="3 6" id="KW-0812">Transmembrane</keyword>
<feature type="transmembrane region" description="Helical" evidence="6">
    <location>
        <begin position="43"/>
        <end position="66"/>
    </location>
</feature>
<feature type="transmembrane region" description="Helical" evidence="6">
    <location>
        <begin position="439"/>
        <end position="457"/>
    </location>
</feature>
<reference evidence="8 9" key="1">
    <citation type="submission" date="2020-04" db="EMBL/GenBank/DDBJ databases">
        <authorList>
            <person name="Hitch T.C.A."/>
            <person name="Wylensek D."/>
            <person name="Clavel T."/>
        </authorList>
    </citation>
    <scope>NUCLEOTIDE SEQUENCE [LARGE SCALE GENOMIC DNA]</scope>
    <source>
        <strain evidence="8 9">WCA-380-WT-3C</strain>
    </source>
</reference>
<keyword evidence="5 6" id="KW-0472">Membrane</keyword>
<evidence type="ECO:0008006" key="10">
    <source>
        <dbReference type="Google" id="ProtNLM"/>
    </source>
</evidence>
<dbReference type="InterPro" id="IPR050833">
    <property type="entry name" value="Poly_Biosynth_Transport"/>
</dbReference>
<feature type="transmembrane region" description="Helical" evidence="6">
    <location>
        <begin position="416"/>
        <end position="433"/>
    </location>
</feature>
<keyword evidence="4 6" id="KW-1133">Transmembrane helix</keyword>
<name>A0A7X9RKT8_9ENTE</name>
<evidence type="ECO:0000313" key="8">
    <source>
        <dbReference type="EMBL" id="NME49558.1"/>
    </source>
</evidence>
<evidence type="ECO:0000256" key="5">
    <source>
        <dbReference type="ARBA" id="ARBA00023136"/>
    </source>
</evidence>
<feature type="transmembrane region" description="Helical" evidence="6">
    <location>
        <begin position="255"/>
        <end position="276"/>
    </location>
</feature>
<feature type="transmembrane region" description="Helical" evidence="6">
    <location>
        <begin position="114"/>
        <end position="138"/>
    </location>
</feature>
<feature type="transmembrane region" description="Helical" evidence="6">
    <location>
        <begin position="211"/>
        <end position="235"/>
    </location>
</feature>
<dbReference type="PANTHER" id="PTHR30250:SF11">
    <property type="entry name" value="O-ANTIGEN TRANSPORTER-RELATED"/>
    <property type="match status" value="1"/>
</dbReference>
<protein>
    <recommendedName>
        <fullName evidence="10">Polysaccharide biosynthesis protein C-terminal domain-containing protein</fullName>
    </recommendedName>
</protein>
<comment type="caution">
    <text evidence="8">The sequence shown here is derived from an EMBL/GenBank/DDBJ whole genome shotgun (WGS) entry which is preliminary data.</text>
</comment>
<keyword evidence="2" id="KW-1003">Cell membrane</keyword>